<evidence type="ECO:0000259" key="4">
    <source>
        <dbReference type="Pfam" id="PF00126"/>
    </source>
</evidence>
<evidence type="ECO:0000313" key="5">
    <source>
        <dbReference type="EMBL" id="XDV62825.1"/>
    </source>
</evidence>
<dbReference type="AlphaFoldDB" id="A0AB39XY73"/>
<dbReference type="GO" id="GO:0003700">
    <property type="term" value="F:DNA-binding transcription factor activity"/>
    <property type="evidence" value="ECO:0007669"/>
    <property type="project" value="InterPro"/>
</dbReference>
<dbReference type="SUPFAM" id="SSF53850">
    <property type="entry name" value="Periplasmic binding protein-like II"/>
    <property type="match status" value="1"/>
</dbReference>
<dbReference type="Gene3D" id="1.10.10.10">
    <property type="entry name" value="Winged helix-like DNA-binding domain superfamily/Winged helix DNA-binding domain"/>
    <property type="match status" value="1"/>
</dbReference>
<gene>
    <name evidence="5" type="ORF">AB5J51_07665</name>
</gene>
<keyword evidence="2" id="KW-0805">Transcription regulation</keyword>
<name>A0AB39XY73_9ACTN</name>
<evidence type="ECO:0000256" key="3">
    <source>
        <dbReference type="ARBA" id="ARBA00023163"/>
    </source>
</evidence>
<organism evidence="5">
    <name type="scientific">Streptomyces sp. R33</name>
    <dbReference type="NCBI Taxonomy" id="3238629"/>
    <lineage>
        <taxon>Bacteria</taxon>
        <taxon>Bacillati</taxon>
        <taxon>Actinomycetota</taxon>
        <taxon>Actinomycetes</taxon>
        <taxon>Kitasatosporales</taxon>
        <taxon>Streptomycetaceae</taxon>
        <taxon>Streptomyces</taxon>
    </lineage>
</organism>
<dbReference type="GO" id="GO:0000976">
    <property type="term" value="F:transcription cis-regulatory region binding"/>
    <property type="evidence" value="ECO:0007669"/>
    <property type="project" value="TreeGrafter"/>
</dbReference>
<keyword evidence="3" id="KW-0804">Transcription</keyword>
<protein>
    <submittedName>
        <fullName evidence="5">LysR family transcriptional regulator</fullName>
    </submittedName>
</protein>
<dbReference type="PANTHER" id="PTHR30126">
    <property type="entry name" value="HTH-TYPE TRANSCRIPTIONAL REGULATOR"/>
    <property type="match status" value="1"/>
</dbReference>
<dbReference type="EMBL" id="CP165727">
    <property type="protein sequence ID" value="XDV62825.1"/>
    <property type="molecule type" value="Genomic_DNA"/>
</dbReference>
<dbReference type="PANTHER" id="PTHR30126:SF39">
    <property type="entry name" value="HTH-TYPE TRANSCRIPTIONAL REGULATOR CYSL"/>
    <property type="match status" value="1"/>
</dbReference>
<dbReference type="InterPro" id="IPR000847">
    <property type="entry name" value="LysR_HTH_N"/>
</dbReference>
<comment type="similarity">
    <text evidence="1">Belongs to the LysR transcriptional regulatory family.</text>
</comment>
<evidence type="ECO:0000256" key="1">
    <source>
        <dbReference type="ARBA" id="ARBA00009437"/>
    </source>
</evidence>
<dbReference type="InterPro" id="IPR036390">
    <property type="entry name" value="WH_DNA-bd_sf"/>
</dbReference>
<reference evidence="5" key="1">
    <citation type="submission" date="2024-08" db="EMBL/GenBank/DDBJ databases">
        <authorList>
            <person name="Yu S.T."/>
        </authorList>
    </citation>
    <scope>NUCLEOTIDE SEQUENCE</scope>
    <source>
        <strain evidence="5">R33</strain>
    </source>
</reference>
<dbReference type="SUPFAM" id="SSF46785">
    <property type="entry name" value="Winged helix' DNA-binding domain"/>
    <property type="match status" value="1"/>
</dbReference>
<evidence type="ECO:0000256" key="2">
    <source>
        <dbReference type="ARBA" id="ARBA00023015"/>
    </source>
</evidence>
<dbReference type="InterPro" id="IPR036388">
    <property type="entry name" value="WH-like_DNA-bd_sf"/>
</dbReference>
<feature type="domain" description="HTH lysR-type" evidence="4">
    <location>
        <begin position="33"/>
        <end position="97"/>
    </location>
</feature>
<dbReference type="Pfam" id="PF00126">
    <property type="entry name" value="HTH_1"/>
    <property type="match status" value="1"/>
</dbReference>
<dbReference type="RefSeq" id="WP_369777245.1">
    <property type="nucleotide sequence ID" value="NZ_CP165727.1"/>
</dbReference>
<accession>A0AB39XY73</accession>
<proteinExistence type="inferred from homology"/>
<sequence length="355" mass="39511">MSSLPSGPLTVPGPEGFRGDLLGCSPHLLDLTWDQMRTLVVVHEEGTALAAARILGREQSSVQKQLDILNRNFQALTGELLVIKQGRGRELLFTPTGLEVVDRIRATFSDWLQGIAASRRRLGSQLTVGTTEFTLGFLGRVWERIEPEFMEREVELKVVHVRTRDFRQRLDSNQVDLLCGGMAAPADGGLVAPEYDFLEWHREGLALLTNLPVRELPARKVGVERLRNLPLVIPSRGVIADFVEHWYGPDFRAHLQIVAEIDDIYYGLALLRSGMTYGCMLCARSIGEAAVQGRLPGGEGFRLVEFADDFDPVLELVSGVFARKGERDSYDASHPLNILWEAFREEAASGRPLPL</sequence>